<feature type="domain" description="Serine aminopeptidase S33" evidence="1">
    <location>
        <begin position="44"/>
        <end position="119"/>
    </location>
</feature>
<proteinExistence type="predicted"/>
<reference evidence="3" key="1">
    <citation type="journal article" date="2019" name="Int. J. Syst. Evol. Microbiol.">
        <title>The Global Catalogue of Microorganisms (GCM) 10K type strain sequencing project: providing services to taxonomists for standard genome sequencing and annotation.</title>
        <authorList>
            <consortium name="The Broad Institute Genomics Platform"/>
            <consortium name="The Broad Institute Genome Sequencing Center for Infectious Disease"/>
            <person name="Wu L."/>
            <person name="Ma J."/>
        </authorList>
    </citation>
    <scope>NUCLEOTIDE SEQUENCE [LARGE SCALE GENOMIC DNA]</scope>
    <source>
        <strain evidence="3">JCM 17066</strain>
    </source>
</reference>
<dbReference type="RefSeq" id="WP_378993993.1">
    <property type="nucleotide sequence ID" value="NZ_JBHSMT010000004.1"/>
</dbReference>
<evidence type="ECO:0000259" key="1">
    <source>
        <dbReference type="Pfam" id="PF12146"/>
    </source>
</evidence>
<dbReference type="PIRSF" id="PIRSF037442">
    <property type="entry name" value="UCP037442_abhydr"/>
    <property type="match status" value="1"/>
</dbReference>
<evidence type="ECO:0000313" key="2">
    <source>
        <dbReference type="EMBL" id="MFC5472496.1"/>
    </source>
</evidence>
<evidence type="ECO:0000313" key="3">
    <source>
        <dbReference type="Proteomes" id="UP001596045"/>
    </source>
</evidence>
<dbReference type="InterPro" id="IPR029058">
    <property type="entry name" value="AB_hydrolase_fold"/>
</dbReference>
<dbReference type="SUPFAM" id="SSF53474">
    <property type="entry name" value="alpha/beta-Hydrolases"/>
    <property type="match status" value="1"/>
</dbReference>
<keyword evidence="2" id="KW-0378">Hydrolase</keyword>
<gene>
    <name evidence="2" type="ORF">ACFPM8_00845</name>
</gene>
<name>A0ABW0M4I4_9BURK</name>
<sequence length="318" mass="35965">MDIESHIQIPAADGYQLGANLYYSDESHFPETVAIVNCATGVKASYYSRYARFLAAHGYLAITYDYRGIGESRPASLRHLQATKCDWGSKDFEGVMQWVMKNFPDARIVVVGHSIGGVMPGFSASNWRIDRMLTVGAQYAYWKDYAKHVRYRMFIKWHVLMPLLTTLVGYFPGRTIGWLEDLPSGVAYEWAFRGAALKAAAPSFLGRSDQADGIDDAVKYFSQLRCPLMAYSITDDEFGTPEAILRLLSYYKSSDRTHVVVTPDEFQLSKIGHFAFFHDRFSATLWMESLTWLNTGKINRRAAHFLPSTDPQPVFKAA</sequence>
<dbReference type="InterPro" id="IPR017208">
    <property type="entry name" value="UCP037442_abhydr"/>
</dbReference>
<keyword evidence="3" id="KW-1185">Reference proteome</keyword>
<dbReference type="EMBL" id="JBHSMT010000004">
    <property type="protein sequence ID" value="MFC5472496.1"/>
    <property type="molecule type" value="Genomic_DNA"/>
</dbReference>
<dbReference type="Gene3D" id="3.40.50.1820">
    <property type="entry name" value="alpha/beta hydrolase"/>
    <property type="match status" value="1"/>
</dbReference>
<dbReference type="GO" id="GO:0016787">
    <property type="term" value="F:hydrolase activity"/>
    <property type="evidence" value="ECO:0007669"/>
    <property type="project" value="UniProtKB-KW"/>
</dbReference>
<dbReference type="Pfam" id="PF12146">
    <property type="entry name" value="Hydrolase_4"/>
    <property type="match status" value="1"/>
</dbReference>
<comment type="caution">
    <text evidence="2">The sequence shown here is derived from an EMBL/GenBank/DDBJ whole genome shotgun (WGS) entry which is preliminary data.</text>
</comment>
<protein>
    <submittedName>
        <fullName evidence="2">Alpha/beta fold hydrolase</fullName>
    </submittedName>
</protein>
<accession>A0ABW0M4I4</accession>
<dbReference type="Proteomes" id="UP001596045">
    <property type="component" value="Unassembled WGS sequence"/>
</dbReference>
<dbReference type="InterPro" id="IPR022742">
    <property type="entry name" value="Hydrolase_4"/>
</dbReference>
<organism evidence="2 3">
    <name type="scientific">Paraherbaspirillum soli</name>
    <dbReference type="NCBI Taxonomy" id="631222"/>
    <lineage>
        <taxon>Bacteria</taxon>
        <taxon>Pseudomonadati</taxon>
        <taxon>Pseudomonadota</taxon>
        <taxon>Betaproteobacteria</taxon>
        <taxon>Burkholderiales</taxon>
        <taxon>Oxalobacteraceae</taxon>
        <taxon>Paraherbaspirillum</taxon>
    </lineage>
</organism>